<proteinExistence type="predicted"/>
<gene>
    <name evidence="1" type="primary">ORF-B</name>
</gene>
<dbReference type="AlphaFoldDB" id="A0A346KN80"/>
<organism evidence="1">
    <name type="scientific">Apicomplexa sp. WK-2018_Corallicola</name>
    <dbReference type="NCBI Taxonomy" id="2304055"/>
    <lineage>
        <taxon>Eukaryota</taxon>
        <taxon>Sar</taxon>
        <taxon>Alveolata</taxon>
        <taxon>Apicomplexa</taxon>
    </lineage>
</organism>
<accession>A0A346KN80</accession>
<sequence>MYLSVYKKAGRISKKLITSSLTHKYWIYYQILFILNKRAASKKVSKKLLKARDYQLIR</sequence>
<evidence type="ECO:0000313" key="1">
    <source>
        <dbReference type="EMBL" id="AXP85371.1"/>
    </source>
</evidence>
<protein>
    <submittedName>
        <fullName evidence="1">ORF-B</fullName>
    </submittedName>
</protein>
<dbReference type="EMBL" id="MH304845">
    <property type="protein sequence ID" value="AXP85371.1"/>
    <property type="molecule type" value="Genomic_DNA"/>
</dbReference>
<name>A0A346KN80_9APIC</name>
<reference evidence="1" key="1">
    <citation type="submission" date="2018-05" db="EMBL/GenBank/DDBJ databases">
        <title>A widespread coral-associated apicomplexan with an unusual plastid.</title>
        <authorList>
            <person name="Kwong W.K."/>
            <person name="Keeling P.J."/>
        </authorList>
    </citation>
    <scope>NUCLEOTIDE SEQUENCE</scope>
</reference>